<dbReference type="AlphaFoldDB" id="A0A1H8IMM5"/>
<gene>
    <name evidence="2" type="ORF">SAMN04488011_105281</name>
</gene>
<feature type="transmembrane region" description="Helical" evidence="1">
    <location>
        <begin position="123"/>
        <end position="139"/>
    </location>
</feature>
<dbReference type="Pfam" id="PF09928">
    <property type="entry name" value="DUF2160"/>
    <property type="match status" value="1"/>
</dbReference>
<organism evidence="2 3">
    <name type="scientific">Palleronia pelagia</name>
    <dbReference type="NCBI Taxonomy" id="387096"/>
    <lineage>
        <taxon>Bacteria</taxon>
        <taxon>Pseudomonadati</taxon>
        <taxon>Pseudomonadota</taxon>
        <taxon>Alphaproteobacteria</taxon>
        <taxon>Rhodobacterales</taxon>
        <taxon>Roseobacteraceae</taxon>
        <taxon>Palleronia</taxon>
    </lineage>
</organism>
<reference evidence="3" key="1">
    <citation type="submission" date="2016-10" db="EMBL/GenBank/DDBJ databases">
        <authorList>
            <person name="Varghese N."/>
            <person name="Submissions S."/>
        </authorList>
    </citation>
    <scope>NUCLEOTIDE SEQUENCE [LARGE SCALE GENOMIC DNA]</scope>
    <source>
        <strain evidence="3">DSM 26893</strain>
    </source>
</reference>
<sequence>MSETAKSDLTRKQNIAFAAMIVPWVLVGIYVFFQIPRDEGEILWTESLNPGGWMAWVFPTATFFWVVAGILIAFSILAIRFPETPKRGILGIETTRGDRLFISLLIAGFLNLAWLGLEIGPQYLALVVSLVIAGGIFRYA</sequence>
<protein>
    <submittedName>
        <fullName evidence="2">Predicted small integral membrane protein</fullName>
    </submittedName>
</protein>
<keyword evidence="1" id="KW-0472">Membrane</keyword>
<evidence type="ECO:0000313" key="2">
    <source>
        <dbReference type="EMBL" id="SEN69571.1"/>
    </source>
</evidence>
<proteinExistence type="predicted"/>
<feature type="transmembrane region" description="Helical" evidence="1">
    <location>
        <begin position="100"/>
        <end position="117"/>
    </location>
</feature>
<evidence type="ECO:0000313" key="3">
    <source>
        <dbReference type="Proteomes" id="UP000199372"/>
    </source>
</evidence>
<dbReference type="RefSeq" id="WP_236737059.1">
    <property type="nucleotide sequence ID" value="NZ_FOCM01000005.1"/>
</dbReference>
<feature type="transmembrane region" description="Helical" evidence="1">
    <location>
        <begin position="15"/>
        <end position="33"/>
    </location>
</feature>
<dbReference type="EMBL" id="FOCM01000005">
    <property type="protein sequence ID" value="SEN69571.1"/>
    <property type="molecule type" value="Genomic_DNA"/>
</dbReference>
<evidence type="ECO:0000256" key="1">
    <source>
        <dbReference type="SAM" id="Phobius"/>
    </source>
</evidence>
<name>A0A1H8IMM5_9RHOB</name>
<accession>A0A1H8IMM5</accession>
<keyword evidence="3" id="KW-1185">Reference proteome</keyword>
<dbReference type="InterPro" id="IPR018678">
    <property type="entry name" value="DUF2160_TM"/>
</dbReference>
<feature type="transmembrane region" description="Helical" evidence="1">
    <location>
        <begin position="53"/>
        <end position="79"/>
    </location>
</feature>
<dbReference type="Proteomes" id="UP000199372">
    <property type="component" value="Unassembled WGS sequence"/>
</dbReference>
<keyword evidence="1" id="KW-1133">Transmembrane helix</keyword>
<keyword evidence="1" id="KW-0812">Transmembrane</keyword>